<name>A0ABT2JHQ5_9PSEU</name>
<gene>
    <name evidence="2" type="ORF">JT362_30255</name>
</gene>
<evidence type="ECO:0008006" key="4">
    <source>
        <dbReference type="Google" id="ProtNLM"/>
    </source>
</evidence>
<reference evidence="2 3" key="1">
    <citation type="submission" date="2021-02" db="EMBL/GenBank/DDBJ databases">
        <title>Actinophytocola xerophila sp. nov., isolated from soil of cotton cropping field.</title>
        <authorList>
            <person name="Huang R."/>
            <person name="Chen X."/>
            <person name="Ge X."/>
            <person name="Liu W."/>
        </authorList>
    </citation>
    <scope>NUCLEOTIDE SEQUENCE [LARGE SCALE GENOMIC DNA]</scope>
    <source>
        <strain evidence="2 3">S1-96</strain>
    </source>
</reference>
<protein>
    <recommendedName>
        <fullName evidence="4">PPE domain-containing protein</fullName>
    </recommendedName>
</protein>
<dbReference type="InterPro" id="IPR038332">
    <property type="entry name" value="PPE_sf"/>
</dbReference>
<dbReference type="RefSeq" id="WP_260195294.1">
    <property type="nucleotide sequence ID" value="NZ_JAFFZE010000025.1"/>
</dbReference>
<organism evidence="2 3">
    <name type="scientific">Actinophytocola gossypii</name>
    <dbReference type="NCBI Taxonomy" id="2812003"/>
    <lineage>
        <taxon>Bacteria</taxon>
        <taxon>Bacillati</taxon>
        <taxon>Actinomycetota</taxon>
        <taxon>Actinomycetes</taxon>
        <taxon>Pseudonocardiales</taxon>
        <taxon>Pseudonocardiaceae</taxon>
    </lineage>
</organism>
<proteinExistence type="predicted"/>
<evidence type="ECO:0000256" key="1">
    <source>
        <dbReference type="SAM" id="MobiDB-lite"/>
    </source>
</evidence>
<dbReference type="Proteomes" id="UP001156441">
    <property type="component" value="Unassembled WGS sequence"/>
</dbReference>
<dbReference type="Gene3D" id="1.20.1260.20">
    <property type="entry name" value="PPE superfamily"/>
    <property type="match status" value="1"/>
</dbReference>
<keyword evidence="3" id="KW-1185">Reference proteome</keyword>
<accession>A0ABT2JHQ5</accession>
<dbReference type="EMBL" id="JAFFZE010000025">
    <property type="protein sequence ID" value="MCT2587415.1"/>
    <property type="molecule type" value="Genomic_DNA"/>
</dbReference>
<evidence type="ECO:0000313" key="3">
    <source>
        <dbReference type="Proteomes" id="UP001156441"/>
    </source>
</evidence>
<dbReference type="SUPFAM" id="SSF140459">
    <property type="entry name" value="PE/PPE dimer-like"/>
    <property type="match status" value="1"/>
</dbReference>
<evidence type="ECO:0000313" key="2">
    <source>
        <dbReference type="EMBL" id="MCT2587415.1"/>
    </source>
</evidence>
<feature type="region of interest" description="Disordered" evidence="1">
    <location>
        <begin position="354"/>
        <end position="384"/>
    </location>
</feature>
<comment type="caution">
    <text evidence="2">The sequence shown here is derived from an EMBL/GenBank/DDBJ whole genome shotgun (WGS) entry which is preliminary data.</text>
</comment>
<sequence>MVGQTSDSSDYYVSGGVNWAGFTLAELVAMVDNQASVPQLERLAQDWRETGEGVVAASDYLADALDDLMNYWTGTSADKARHVVALNAQWVSDLGTTAREMSGPIEEAAGALKAAQEAMPPLPTDTPAETAAFVPGAAPRAAADMSQLTGSPLGAAIAASAEGTSSGLTAQARQEELKRIAVETMQRFETAAVGIDRTTPRFLGQDTELRPDPDDVEVEPSESVWISTISQTSGVDLRWQLLTGVTDPSSGAPYPGGGFTGGFDGSGGYGSYGSGGLGGTGSGGGVGVGALPMSPGSGRTGLRTGGRPELGGLPGRGMPTSPAGAVIGGPGGGSAGGHYGPMAAPMGAGMGMGNATQPHRRRFPFDADDPFDTGQKASPPVIGL</sequence>